<sequence length="158" mass="18056">MSLNISTTEIVEQLFLDLPIQQVLHDRAFVEPWKSMYVDAIRDGRFGDAVWARYHIYGDVEVMPGIDDPAYNMTALEAIKEDALGYRANEPEEYFKALAFYSTTSAADGHADVIEIITNLSEEEIAEFRAKEKDDDDDDDDDEEGRAWGWALLAWLKK</sequence>
<proteinExistence type="predicted"/>
<accession>A0ABR4H2W5</accession>
<protein>
    <submittedName>
        <fullName evidence="1">Uncharacterized protein</fullName>
    </submittedName>
</protein>
<comment type="caution">
    <text evidence="1">The sequence shown here is derived from an EMBL/GenBank/DDBJ whole genome shotgun (WGS) entry which is preliminary data.</text>
</comment>
<dbReference type="EMBL" id="JBFXLT010000083">
    <property type="protein sequence ID" value="KAL2809741.1"/>
    <property type="molecule type" value="Genomic_DNA"/>
</dbReference>
<evidence type="ECO:0000313" key="1">
    <source>
        <dbReference type="EMBL" id="KAL2809741.1"/>
    </source>
</evidence>
<dbReference type="Proteomes" id="UP001610334">
    <property type="component" value="Unassembled WGS sequence"/>
</dbReference>
<keyword evidence="2" id="KW-1185">Reference proteome</keyword>
<gene>
    <name evidence="1" type="ORF">BJX63DRAFT_434908</name>
</gene>
<name>A0ABR4H2W5_9EURO</name>
<evidence type="ECO:0000313" key="2">
    <source>
        <dbReference type="Proteomes" id="UP001610334"/>
    </source>
</evidence>
<organism evidence="1 2">
    <name type="scientific">Aspergillus granulosus</name>
    <dbReference type="NCBI Taxonomy" id="176169"/>
    <lineage>
        <taxon>Eukaryota</taxon>
        <taxon>Fungi</taxon>
        <taxon>Dikarya</taxon>
        <taxon>Ascomycota</taxon>
        <taxon>Pezizomycotina</taxon>
        <taxon>Eurotiomycetes</taxon>
        <taxon>Eurotiomycetidae</taxon>
        <taxon>Eurotiales</taxon>
        <taxon>Aspergillaceae</taxon>
        <taxon>Aspergillus</taxon>
        <taxon>Aspergillus subgen. Nidulantes</taxon>
    </lineage>
</organism>
<reference evidence="1 2" key="1">
    <citation type="submission" date="2024-07" db="EMBL/GenBank/DDBJ databases">
        <title>Section-level genome sequencing and comparative genomics of Aspergillus sections Usti and Cavernicolus.</title>
        <authorList>
            <consortium name="Lawrence Berkeley National Laboratory"/>
            <person name="Nybo J.L."/>
            <person name="Vesth T.C."/>
            <person name="Theobald S."/>
            <person name="Frisvad J.C."/>
            <person name="Larsen T.O."/>
            <person name="Kjaerboelling I."/>
            <person name="Rothschild-Mancinelli K."/>
            <person name="Lyhne E.K."/>
            <person name="Kogle M.E."/>
            <person name="Barry K."/>
            <person name="Clum A."/>
            <person name="Na H."/>
            <person name="Ledsgaard L."/>
            <person name="Lin J."/>
            <person name="Lipzen A."/>
            <person name="Kuo A."/>
            <person name="Riley R."/>
            <person name="Mondo S."/>
            <person name="Labutti K."/>
            <person name="Haridas S."/>
            <person name="Pangalinan J."/>
            <person name="Salamov A.A."/>
            <person name="Simmons B.A."/>
            <person name="Magnuson J.K."/>
            <person name="Chen J."/>
            <person name="Drula E."/>
            <person name="Henrissat B."/>
            <person name="Wiebenga A."/>
            <person name="Lubbers R.J."/>
            <person name="Gomes A.C."/>
            <person name="Makela M.R."/>
            <person name="Stajich J."/>
            <person name="Grigoriev I.V."/>
            <person name="Mortensen U.H."/>
            <person name="De Vries R.P."/>
            <person name="Baker S.E."/>
            <person name="Andersen M.R."/>
        </authorList>
    </citation>
    <scope>NUCLEOTIDE SEQUENCE [LARGE SCALE GENOMIC DNA]</scope>
    <source>
        <strain evidence="1 2">CBS 588.65</strain>
    </source>
</reference>